<accession>A0A839QJR3</accession>
<evidence type="ECO:0000256" key="9">
    <source>
        <dbReference type="ARBA" id="ARBA00022842"/>
    </source>
</evidence>
<keyword evidence="10 11" id="KW-0784">Thiamine biosynthesis</keyword>
<protein>
    <recommendedName>
        <fullName evidence="11">Hydroxyethylthiazole kinase</fullName>
        <ecNumber evidence="11">2.7.1.50</ecNumber>
    </recommendedName>
    <alternativeName>
        <fullName evidence="11">4-methyl-5-beta-hydroxyethylthiazole kinase</fullName>
        <shortName evidence="11">TH kinase</shortName>
        <shortName evidence="11">Thz kinase</shortName>
    </alternativeName>
</protein>
<dbReference type="InterPro" id="IPR000417">
    <property type="entry name" value="Hyethyz_kinase"/>
</dbReference>
<dbReference type="Pfam" id="PF02110">
    <property type="entry name" value="HK"/>
    <property type="match status" value="1"/>
</dbReference>
<feature type="binding site" evidence="11">
    <location>
        <position position="202"/>
    </location>
    <ligand>
        <name>substrate</name>
    </ligand>
</feature>
<dbReference type="GO" id="GO:0000287">
    <property type="term" value="F:magnesium ion binding"/>
    <property type="evidence" value="ECO:0007669"/>
    <property type="project" value="UniProtKB-UniRule"/>
</dbReference>
<dbReference type="GO" id="GO:0009228">
    <property type="term" value="P:thiamine biosynthetic process"/>
    <property type="evidence" value="ECO:0007669"/>
    <property type="project" value="UniProtKB-KW"/>
</dbReference>
<comment type="catalytic activity">
    <reaction evidence="1 11">
        <text>5-(2-hydroxyethyl)-4-methylthiazole + ATP = 4-methyl-5-(2-phosphooxyethyl)-thiazole + ADP + H(+)</text>
        <dbReference type="Rhea" id="RHEA:24212"/>
        <dbReference type="ChEBI" id="CHEBI:15378"/>
        <dbReference type="ChEBI" id="CHEBI:17957"/>
        <dbReference type="ChEBI" id="CHEBI:30616"/>
        <dbReference type="ChEBI" id="CHEBI:58296"/>
        <dbReference type="ChEBI" id="CHEBI:456216"/>
        <dbReference type="EC" id="2.7.1.50"/>
    </reaction>
</comment>
<evidence type="ECO:0000256" key="8">
    <source>
        <dbReference type="ARBA" id="ARBA00022840"/>
    </source>
</evidence>
<keyword evidence="9 11" id="KW-0460">Magnesium</keyword>
<name>A0A839QJR3_9MICC</name>
<gene>
    <name evidence="11" type="primary">thiM</name>
    <name evidence="12" type="ORF">E9229_001175</name>
</gene>
<evidence type="ECO:0000256" key="2">
    <source>
        <dbReference type="ARBA" id="ARBA00001946"/>
    </source>
</evidence>
<dbReference type="NCBIfam" id="NF006830">
    <property type="entry name" value="PRK09355.1"/>
    <property type="match status" value="1"/>
</dbReference>
<dbReference type="PRINTS" id="PR01099">
    <property type="entry name" value="HYETHTZKNASE"/>
</dbReference>
<dbReference type="RefSeq" id="WP_183510299.1">
    <property type="nucleotide sequence ID" value="NZ_BAABGK010000020.1"/>
</dbReference>
<comment type="similarity">
    <text evidence="11">Belongs to the Thz kinase family.</text>
</comment>
<evidence type="ECO:0000256" key="10">
    <source>
        <dbReference type="ARBA" id="ARBA00022977"/>
    </source>
</evidence>
<proteinExistence type="inferred from homology"/>
<sequence>MVSIAPSPHVHPVHLANALESVRSKTPLIQCLTNTVVANFTANILLSIGAAPAMVDLPGEATEFAAIASGVLVNLGTPYAEQREGMVLAATAAGVHATPWVLDPVAVGALPVRTELARRLLDLCPAVIRGNASEIIALSGNGGGGRGVDATHGVESARDAALELARRTGAVVAVSGPIDLITDGTRSVLVHGGNELLTRVTGGGCSLGAVCAAFAAESPDLLAATVAAHAYYSLASERAAALGAGPGSFAMHFIDELAAITPAELAEKAVIA</sequence>
<dbReference type="SUPFAM" id="SSF53613">
    <property type="entry name" value="Ribokinase-like"/>
    <property type="match status" value="1"/>
</dbReference>
<keyword evidence="6 11" id="KW-0547">Nucleotide-binding</keyword>
<keyword evidence="4 11" id="KW-0808">Transferase</keyword>
<evidence type="ECO:0000256" key="1">
    <source>
        <dbReference type="ARBA" id="ARBA00001771"/>
    </source>
</evidence>
<dbReference type="GO" id="GO:0009229">
    <property type="term" value="P:thiamine diphosphate biosynthetic process"/>
    <property type="evidence" value="ECO:0007669"/>
    <property type="project" value="UniProtKB-UniRule"/>
</dbReference>
<comment type="function">
    <text evidence="11">Catalyzes the phosphorylation of the hydroxyl group of 4-methyl-5-beta-hydroxyethylthiazole (THZ).</text>
</comment>
<dbReference type="Gene3D" id="3.40.1190.20">
    <property type="match status" value="1"/>
</dbReference>
<dbReference type="UniPathway" id="UPA00060">
    <property type="reaction ID" value="UER00139"/>
</dbReference>
<reference evidence="12 13" key="1">
    <citation type="submission" date="2020-08" db="EMBL/GenBank/DDBJ databases">
        <title>Sequencing the genomes of 1000 actinobacteria strains.</title>
        <authorList>
            <person name="Klenk H.-P."/>
        </authorList>
    </citation>
    <scope>NUCLEOTIDE SEQUENCE [LARGE SCALE GENOMIC DNA]</scope>
    <source>
        <strain evidence="12 13">DSM 22826</strain>
    </source>
</reference>
<comment type="pathway">
    <text evidence="3 11">Cofactor biosynthesis; thiamine diphosphate biosynthesis; 4-methyl-5-(2-phosphoethyl)-thiazole from 5-(2-hydroxyethyl)-4-methylthiazole: step 1/1.</text>
</comment>
<evidence type="ECO:0000256" key="5">
    <source>
        <dbReference type="ARBA" id="ARBA00022723"/>
    </source>
</evidence>
<evidence type="ECO:0000256" key="3">
    <source>
        <dbReference type="ARBA" id="ARBA00004868"/>
    </source>
</evidence>
<evidence type="ECO:0000256" key="11">
    <source>
        <dbReference type="HAMAP-Rule" id="MF_00228"/>
    </source>
</evidence>
<evidence type="ECO:0000256" key="7">
    <source>
        <dbReference type="ARBA" id="ARBA00022777"/>
    </source>
</evidence>
<dbReference type="InterPro" id="IPR029056">
    <property type="entry name" value="Ribokinase-like"/>
</dbReference>
<keyword evidence="7 11" id="KW-0418">Kinase</keyword>
<evidence type="ECO:0000256" key="6">
    <source>
        <dbReference type="ARBA" id="ARBA00022741"/>
    </source>
</evidence>
<dbReference type="EC" id="2.7.1.50" evidence="11"/>
<keyword evidence="8 11" id="KW-0067">ATP-binding</keyword>
<dbReference type="EMBL" id="JACHVS010000001">
    <property type="protein sequence ID" value="MBB2994984.1"/>
    <property type="molecule type" value="Genomic_DNA"/>
</dbReference>
<feature type="binding site" evidence="11">
    <location>
        <position position="54"/>
    </location>
    <ligand>
        <name>substrate</name>
    </ligand>
</feature>
<comment type="cofactor">
    <cofactor evidence="2 11">
        <name>Mg(2+)</name>
        <dbReference type="ChEBI" id="CHEBI:18420"/>
    </cofactor>
</comment>
<dbReference type="GO" id="GO:0004417">
    <property type="term" value="F:hydroxyethylthiazole kinase activity"/>
    <property type="evidence" value="ECO:0007669"/>
    <property type="project" value="UniProtKB-UniRule"/>
</dbReference>
<dbReference type="Proteomes" id="UP000523000">
    <property type="component" value="Unassembled WGS sequence"/>
</dbReference>
<evidence type="ECO:0000313" key="13">
    <source>
        <dbReference type="Proteomes" id="UP000523000"/>
    </source>
</evidence>
<keyword evidence="5 11" id="KW-0479">Metal-binding</keyword>
<dbReference type="CDD" id="cd01170">
    <property type="entry name" value="THZ_kinase"/>
    <property type="match status" value="1"/>
</dbReference>
<organism evidence="12 13">
    <name type="scientific">Paeniglutamicibacter cryotolerans</name>
    <dbReference type="NCBI Taxonomy" id="670079"/>
    <lineage>
        <taxon>Bacteria</taxon>
        <taxon>Bacillati</taxon>
        <taxon>Actinomycetota</taxon>
        <taxon>Actinomycetes</taxon>
        <taxon>Micrococcales</taxon>
        <taxon>Micrococcaceae</taxon>
        <taxon>Paeniglutamicibacter</taxon>
    </lineage>
</organism>
<feature type="binding site" evidence="11">
    <location>
        <position position="129"/>
    </location>
    <ligand>
        <name>ATP</name>
        <dbReference type="ChEBI" id="CHEBI:30616"/>
    </ligand>
</feature>
<feature type="binding site" evidence="11">
    <location>
        <position position="175"/>
    </location>
    <ligand>
        <name>ATP</name>
        <dbReference type="ChEBI" id="CHEBI:30616"/>
    </ligand>
</feature>
<keyword evidence="13" id="KW-1185">Reference proteome</keyword>
<dbReference type="PIRSF" id="PIRSF000513">
    <property type="entry name" value="Thz_kinase"/>
    <property type="match status" value="1"/>
</dbReference>
<comment type="caution">
    <text evidence="12">The sequence shown here is derived from an EMBL/GenBank/DDBJ whole genome shotgun (WGS) entry which is preliminary data.</text>
</comment>
<dbReference type="AlphaFoldDB" id="A0A839QJR3"/>
<dbReference type="GO" id="GO:0005524">
    <property type="term" value="F:ATP binding"/>
    <property type="evidence" value="ECO:0007669"/>
    <property type="project" value="UniProtKB-UniRule"/>
</dbReference>
<evidence type="ECO:0000313" key="12">
    <source>
        <dbReference type="EMBL" id="MBB2994984.1"/>
    </source>
</evidence>
<dbReference type="HAMAP" id="MF_00228">
    <property type="entry name" value="Thz_kinase"/>
    <property type="match status" value="1"/>
</dbReference>
<evidence type="ECO:0000256" key="4">
    <source>
        <dbReference type="ARBA" id="ARBA00022679"/>
    </source>
</evidence>